<feature type="domain" description="BTB" evidence="1">
    <location>
        <begin position="128"/>
        <end position="204"/>
    </location>
</feature>
<dbReference type="SMART" id="SM01052">
    <property type="entry name" value="CAP_GLY"/>
    <property type="match status" value="1"/>
</dbReference>
<evidence type="ECO:0000259" key="1">
    <source>
        <dbReference type="PROSITE" id="PS50097"/>
    </source>
</evidence>
<evidence type="ECO:0000313" key="4">
    <source>
        <dbReference type="Proteomes" id="UP000717996"/>
    </source>
</evidence>
<dbReference type="InterPro" id="IPR036859">
    <property type="entry name" value="CAP-Gly_dom_sf"/>
</dbReference>
<evidence type="ECO:0000259" key="2">
    <source>
        <dbReference type="PROSITE" id="PS50245"/>
    </source>
</evidence>
<dbReference type="AlphaFoldDB" id="A0A9P6YFJ8"/>
<dbReference type="PROSITE" id="PS50245">
    <property type="entry name" value="CAP_GLY_2"/>
    <property type="match status" value="1"/>
</dbReference>
<evidence type="ECO:0008006" key="5">
    <source>
        <dbReference type="Google" id="ProtNLM"/>
    </source>
</evidence>
<sequence>MSTHIIYRSLNKIYENPKEYLADVCFQFPSTEIWAHRAIILARAPKEFTRIYMPKLLYNNIHSPVILDISSIIQPELLNSLLQFWYTASCSTSFIDAFNELGIQIDTISNKTQLIKDIKRMLIESIATDVTIQIISSDYQNVNTTFRAHKFLLTTQSPYFYSLFCTQFREASSPTIHLTDDIFDSTITNILLHFFYTNEIIMDDLINEGKHYQLSVLQRTFYAADYLGLMLCNALLLDKMRNLCHQFKCHCPDCACLLPSMLAWSEKQSEALPELKASLISHYSHPVGSIPHLWSQRSFAVLVASLVPSNLGENMLKLARGGKKTIACEGNIIEEIEGKTFENINKHNAVQVLQSLYLCLSHIRSIDHPTPTWSQPALDLLEPLLHYTVHIISRFFDFYCVEYPILPSCVDGTAFSIDFLDFLLRHVLDDMHESNAGKIYQGITRDLLRRQITDDVLSVLQRAKVRCALFIRQQWTAVKSHVGLYGLEPEILRELSEEIGVPYRSLIQPHKKSLIRRWSVEHLMDAIRSKPRENHHLHSTILVKNEPILRKSTSLTSLSERLLFLDPIQQEHKSNVFKVQSTPSSRSLRKYLSSINAYLIHKKGHPKKKNKMKGSGGDDDVDDGPFVGDRVKVLHRPLPTYGTIQYVGPVQFADGLYIGIELDNRLGKNDGSIDGIRYFNTKSQRGLFVRPDDFKILYHQK</sequence>
<name>A0A9P6YFJ8_RHIOR</name>
<dbReference type="SMART" id="SM00225">
    <property type="entry name" value="BTB"/>
    <property type="match status" value="1"/>
</dbReference>
<dbReference type="Pfam" id="PF00651">
    <property type="entry name" value="BTB"/>
    <property type="match status" value="1"/>
</dbReference>
<dbReference type="InterPro" id="IPR000210">
    <property type="entry name" value="BTB/POZ_dom"/>
</dbReference>
<dbReference type="Pfam" id="PF01302">
    <property type="entry name" value="CAP_GLY"/>
    <property type="match status" value="1"/>
</dbReference>
<dbReference type="Gene3D" id="3.30.710.10">
    <property type="entry name" value="Potassium Channel Kv1.1, Chain A"/>
    <property type="match status" value="2"/>
</dbReference>
<comment type="caution">
    <text evidence="3">The sequence shown here is derived from an EMBL/GenBank/DDBJ whole genome shotgun (WGS) entry which is preliminary data.</text>
</comment>
<dbReference type="Gene3D" id="2.30.30.190">
    <property type="entry name" value="CAP Gly-rich-like domain"/>
    <property type="match status" value="1"/>
</dbReference>
<dbReference type="SUPFAM" id="SSF54695">
    <property type="entry name" value="POZ domain"/>
    <property type="match status" value="1"/>
</dbReference>
<protein>
    <recommendedName>
        <fullName evidence="5">CAP-Gly domain-containing protein</fullName>
    </recommendedName>
</protein>
<dbReference type="PROSITE" id="PS00845">
    <property type="entry name" value="CAP_GLY_1"/>
    <property type="match status" value="1"/>
</dbReference>
<evidence type="ECO:0000313" key="3">
    <source>
        <dbReference type="EMBL" id="KAG1547250.1"/>
    </source>
</evidence>
<dbReference type="InterPro" id="IPR011333">
    <property type="entry name" value="SKP1/BTB/POZ_sf"/>
</dbReference>
<dbReference type="PANTHER" id="PTHR24413">
    <property type="entry name" value="SPECKLE-TYPE POZ PROTEIN"/>
    <property type="match status" value="1"/>
</dbReference>
<feature type="domain" description="BTB" evidence="1">
    <location>
        <begin position="22"/>
        <end position="94"/>
    </location>
</feature>
<dbReference type="SUPFAM" id="SSF74924">
    <property type="entry name" value="Cap-Gly domain"/>
    <property type="match status" value="1"/>
</dbReference>
<gene>
    <name evidence="3" type="ORF">G6F51_004375</name>
</gene>
<dbReference type="InterPro" id="IPR000938">
    <property type="entry name" value="CAP-Gly_domain"/>
</dbReference>
<accession>A0A9P6YFJ8</accession>
<feature type="domain" description="CAP-Gly" evidence="2">
    <location>
        <begin position="648"/>
        <end position="690"/>
    </location>
</feature>
<dbReference type="CDD" id="cd18186">
    <property type="entry name" value="BTB_POZ_ZBTB_KLHL-like"/>
    <property type="match status" value="1"/>
</dbReference>
<proteinExistence type="predicted"/>
<dbReference type="EMBL" id="JAANIT010000485">
    <property type="protein sequence ID" value="KAG1547250.1"/>
    <property type="molecule type" value="Genomic_DNA"/>
</dbReference>
<dbReference type="PROSITE" id="PS50097">
    <property type="entry name" value="BTB"/>
    <property type="match status" value="2"/>
</dbReference>
<dbReference type="OrthoDB" id="2130750at2759"/>
<dbReference type="Proteomes" id="UP000717996">
    <property type="component" value="Unassembled WGS sequence"/>
</dbReference>
<reference evidence="3" key="1">
    <citation type="journal article" date="2020" name="Microb. Genom.">
        <title>Genetic diversity of clinical and environmental Mucorales isolates obtained from an investigation of mucormycosis cases among solid organ transplant recipients.</title>
        <authorList>
            <person name="Nguyen M.H."/>
            <person name="Kaul D."/>
            <person name="Muto C."/>
            <person name="Cheng S.J."/>
            <person name="Richter R.A."/>
            <person name="Bruno V.M."/>
            <person name="Liu G."/>
            <person name="Beyhan S."/>
            <person name="Sundermann A.J."/>
            <person name="Mounaud S."/>
            <person name="Pasculle A.W."/>
            <person name="Nierman W.C."/>
            <person name="Driscoll E."/>
            <person name="Cumbie R."/>
            <person name="Clancy C.J."/>
            <person name="Dupont C.L."/>
        </authorList>
    </citation>
    <scope>NUCLEOTIDE SEQUENCE</scope>
    <source>
        <strain evidence="3">GL16</strain>
    </source>
</reference>
<organism evidence="3 4">
    <name type="scientific">Rhizopus oryzae</name>
    <name type="common">Mucormycosis agent</name>
    <name type="synonym">Rhizopus arrhizus var. delemar</name>
    <dbReference type="NCBI Taxonomy" id="64495"/>
    <lineage>
        <taxon>Eukaryota</taxon>
        <taxon>Fungi</taxon>
        <taxon>Fungi incertae sedis</taxon>
        <taxon>Mucoromycota</taxon>
        <taxon>Mucoromycotina</taxon>
        <taxon>Mucoromycetes</taxon>
        <taxon>Mucorales</taxon>
        <taxon>Mucorineae</taxon>
        <taxon>Rhizopodaceae</taxon>
        <taxon>Rhizopus</taxon>
    </lineage>
</organism>